<evidence type="ECO:0000313" key="1">
    <source>
        <dbReference type="EMBL" id="KIL36885.1"/>
    </source>
</evidence>
<protein>
    <submittedName>
        <fullName evidence="1">Uncharacterized protein</fullName>
    </submittedName>
</protein>
<comment type="caution">
    <text evidence="1">The sequence shown here is derived from an EMBL/GenBank/DDBJ whole genome shotgun (WGS) entry which is preliminary data.</text>
</comment>
<proteinExistence type="predicted"/>
<sequence>MIAVPAAARVSGSEDIVAEPVYCCIDDSHEVVFGDVFLKIHWQGKLVHGILNVQRNRSFGDGCWYFHFTKMRFLFVFHAQKKEGLSLRSVYDLLRQPLLY</sequence>
<dbReference type="EMBL" id="JXAL01000004">
    <property type="protein sequence ID" value="KIL36885.1"/>
    <property type="molecule type" value="Genomic_DNA"/>
</dbReference>
<name>A0ABR5A738_9BACL</name>
<reference evidence="1 2" key="1">
    <citation type="submission" date="2014-12" db="EMBL/GenBank/DDBJ databases">
        <title>Draft genome sequence of Cohnella kolymensis strain B-2846.</title>
        <authorList>
            <person name="Karlyshev A.V."/>
            <person name="Kudryashova E.B."/>
        </authorList>
    </citation>
    <scope>NUCLEOTIDE SEQUENCE [LARGE SCALE GENOMIC DNA]</scope>
    <source>
        <strain evidence="1 2">VKM B-2846</strain>
    </source>
</reference>
<accession>A0ABR5A738</accession>
<gene>
    <name evidence="1" type="ORF">SD71_05710</name>
</gene>
<dbReference type="Proteomes" id="UP000054526">
    <property type="component" value="Unassembled WGS sequence"/>
</dbReference>
<evidence type="ECO:0000313" key="2">
    <source>
        <dbReference type="Proteomes" id="UP000054526"/>
    </source>
</evidence>
<organism evidence="1 2">
    <name type="scientific">Cohnella kolymensis</name>
    <dbReference type="NCBI Taxonomy" id="1590652"/>
    <lineage>
        <taxon>Bacteria</taxon>
        <taxon>Bacillati</taxon>
        <taxon>Bacillota</taxon>
        <taxon>Bacilli</taxon>
        <taxon>Bacillales</taxon>
        <taxon>Paenibacillaceae</taxon>
        <taxon>Cohnella</taxon>
    </lineage>
</organism>
<keyword evidence="2" id="KW-1185">Reference proteome</keyword>